<feature type="transmembrane region" description="Helical" evidence="2">
    <location>
        <begin position="276"/>
        <end position="297"/>
    </location>
</feature>
<feature type="transmembrane region" description="Helical" evidence="2">
    <location>
        <begin position="231"/>
        <end position="264"/>
    </location>
</feature>
<feature type="region of interest" description="Disordered" evidence="1">
    <location>
        <begin position="135"/>
        <end position="167"/>
    </location>
</feature>
<dbReference type="RefSeq" id="WP_189118329.1">
    <property type="nucleotide sequence ID" value="NZ_BMRK01000006.1"/>
</dbReference>
<accession>A0ABQ5T1W9</accession>
<reference evidence="3" key="2">
    <citation type="submission" date="2023-01" db="EMBL/GenBank/DDBJ databases">
        <authorList>
            <person name="Sun Q."/>
            <person name="Evtushenko L."/>
        </authorList>
    </citation>
    <scope>NUCLEOTIDE SEQUENCE</scope>
    <source>
        <strain evidence="3">VKM Ac-1246</strain>
    </source>
</reference>
<name>A0ABQ5T1W9_9ACTN</name>
<dbReference type="EMBL" id="BSEL01000007">
    <property type="protein sequence ID" value="GLJ69918.1"/>
    <property type="molecule type" value="Genomic_DNA"/>
</dbReference>
<comment type="caution">
    <text evidence="3">The sequence shown here is derived from an EMBL/GenBank/DDBJ whole genome shotgun (WGS) entry which is preliminary data.</text>
</comment>
<evidence type="ECO:0000313" key="4">
    <source>
        <dbReference type="Proteomes" id="UP001142292"/>
    </source>
</evidence>
<sequence length="409" mass="43401">MTENEPKYRFPSMPDTRGGRELRKIDGDAGDIGTRADAIIDLGEKMSTAADTLQLFADGDLGIGESLDKIRDQAKEVYEDLRTAGERYTPSGKALKKYAEALDTVQDETDSLVTNAETAWESVNTTSYALLDVQQAQEQHDQEAEDKPAGEGDGETENPRPDSSSEQAAFDAAVSDWESYWGSYDAPVSTWEDAYGAARDDLEEVNENGVEDGFWDNAMPFIEGALKVLQVVGFVALIIAVCLTGPIAALAGVIAVISGVLMLAGELTKFLGDRGSWQGVTLAAIGVIPFGKFASLGKLADGLSSLRFSKIAGSARTWGRALDNSAMSKFGVDAANWVTRHGLNTRNMLRSFTLVSDIKPNTYNQVLHGLCGFKPGQVPASVGDALAGTAQGVGVSISNIVGMGSVVAG</sequence>
<feature type="compositionally biased region" description="Basic and acidic residues" evidence="1">
    <location>
        <begin position="138"/>
        <end position="150"/>
    </location>
</feature>
<gene>
    <name evidence="3" type="ORF">GCM10017579_39540</name>
</gene>
<dbReference type="Proteomes" id="UP001142292">
    <property type="component" value="Unassembled WGS sequence"/>
</dbReference>
<keyword evidence="4" id="KW-1185">Reference proteome</keyword>
<keyword evidence="2" id="KW-1133">Transmembrane helix</keyword>
<feature type="compositionally biased region" description="Basic and acidic residues" evidence="1">
    <location>
        <begin position="17"/>
        <end position="27"/>
    </location>
</feature>
<evidence type="ECO:0000256" key="1">
    <source>
        <dbReference type="SAM" id="MobiDB-lite"/>
    </source>
</evidence>
<organism evidence="3 4">
    <name type="scientific">Nocardioides luteus</name>
    <dbReference type="NCBI Taxonomy" id="1844"/>
    <lineage>
        <taxon>Bacteria</taxon>
        <taxon>Bacillati</taxon>
        <taxon>Actinomycetota</taxon>
        <taxon>Actinomycetes</taxon>
        <taxon>Propionibacteriales</taxon>
        <taxon>Nocardioidaceae</taxon>
        <taxon>Nocardioides</taxon>
    </lineage>
</organism>
<evidence type="ECO:0000313" key="3">
    <source>
        <dbReference type="EMBL" id="GLJ69918.1"/>
    </source>
</evidence>
<feature type="region of interest" description="Disordered" evidence="1">
    <location>
        <begin position="1"/>
        <end position="28"/>
    </location>
</feature>
<keyword evidence="2" id="KW-0472">Membrane</keyword>
<evidence type="ECO:0000256" key="2">
    <source>
        <dbReference type="SAM" id="Phobius"/>
    </source>
</evidence>
<reference evidence="3" key="1">
    <citation type="journal article" date="2014" name="Int. J. Syst. Evol. Microbiol.">
        <title>Complete genome of a new Firmicutes species belonging to the dominant human colonic microbiota ('Ruminococcus bicirculans') reveals two chromosomes and a selective capacity to utilize plant glucans.</title>
        <authorList>
            <consortium name="NISC Comparative Sequencing Program"/>
            <person name="Wegmann U."/>
            <person name="Louis P."/>
            <person name="Goesmann A."/>
            <person name="Henrissat B."/>
            <person name="Duncan S.H."/>
            <person name="Flint H.J."/>
        </authorList>
    </citation>
    <scope>NUCLEOTIDE SEQUENCE</scope>
    <source>
        <strain evidence="3">VKM Ac-1246</strain>
    </source>
</reference>
<keyword evidence="2" id="KW-0812">Transmembrane</keyword>
<protein>
    <submittedName>
        <fullName evidence="3">Uncharacterized protein</fullName>
    </submittedName>
</protein>
<proteinExistence type="predicted"/>